<evidence type="ECO:0000313" key="1">
    <source>
        <dbReference type="EMBL" id="KAJ8928269.1"/>
    </source>
</evidence>
<gene>
    <name evidence="1" type="ORF">NQ314_019220</name>
</gene>
<proteinExistence type="predicted"/>
<dbReference type="AlphaFoldDB" id="A0AAV8WNI4"/>
<keyword evidence="2" id="KW-1185">Reference proteome</keyword>
<dbReference type="InterPro" id="IPR028426">
    <property type="entry name" value="Huntingtin_fam"/>
</dbReference>
<organism evidence="1 2">
    <name type="scientific">Rhamnusium bicolor</name>
    <dbReference type="NCBI Taxonomy" id="1586634"/>
    <lineage>
        <taxon>Eukaryota</taxon>
        <taxon>Metazoa</taxon>
        <taxon>Ecdysozoa</taxon>
        <taxon>Arthropoda</taxon>
        <taxon>Hexapoda</taxon>
        <taxon>Insecta</taxon>
        <taxon>Pterygota</taxon>
        <taxon>Neoptera</taxon>
        <taxon>Endopterygota</taxon>
        <taxon>Coleoptera</taxon>
        <taxon>Polyphaga</taxon>
        <taxon>Cucujiformia</taxon>
        <taxon>Chrysomeloidea</taxon>
        <taxon>Cerambycidae</taxon>
        <taxon>Lepturinae</taxon>
        <taxon>Rhagiini</taxon>
        <taxon>Rhamnusium</taxon>
    </lineage>
</organism>
<dbReference type="Pfam" id="PF20927">
    <property type="entry name" value="Htt_C-HEAT"/>
    <property type="match status" value="2"/>
</dbReference>
<dbReference type="Proteomes" id="UP001162156">
    <property type="component" value="Unassembled WGS sequence"/>
</dbReference>
<dbReference type="PANTHER" id="PTHR10170:SF10">
    <property type="entry name" value="HUNTINGTIN"/>
    <property type="match status" value="1"/>
</dbReference>
<name>A0AAV8WNI4_9CUCU</name>
<dbReference type="PANTHER" id="PTHR10170">
    <property type="entry name" value="HUNTINGTON DISEASE PROTEIN"/>
    <property type="match status" value="1"/>
</dbReference>
<comment type="caution">
    <text evidence="1">The sequence shown here is derived from an EMBL/GenBank/DDBJ whole genome shotgun (WGS) entry which is preliminary data.</text>
</comment>
<accession>A0AAV8WNI4</accession>
<reference evidence="1" key="1">
    <citation type="journal article" date="2023" name="Insect Mol. Biol.">
        <title>Genome sequencing provides insights into the evolution of gene families encoding plant cell wall-degrading enzymes in longhorned beetles.</title>
        <authorList>
            <person name="Shin N.R."/>
            <person name="Okamura Y."/>
            <person name="Kirsch R."/>
            <person name="Pauchet Y."/>
        </authorList>
    </citation>
    <scope>NUCLEOTIDE SEQUENCE</scope>
    <source>
        <strain evidence="1">RBIC_L_NR</strain>
    </source>
</reference>
<protein>
    <recommendedName>
        <fullName evidence="3">Huntingtin</fullName>
    </recommendedName>
</protein>
<sequence length="853" mass="97900">MSSSDFNKLCLQDCLKLGIKYKEQHLKEDSAILKASVDCLLKDITSIANRIPMQHQVYQPVERQLSCLELKYQSETTTIFRNEEFSHLLCSVGTCIPYYMDSLLLYPNLQISENNYEEIMKFAVVCLEFISYSIEIEKNDFNINLVDVFLTAADRIFKRSNFVNVLLRNDKPLPSVPKYALKDTLGNVETMTAGQATYQLYILVCWLFEMKNKNVNLPKFYLKSIKSIVINLSRIPIVNSYILIPSSIWKTGWQPDMSGPFNTQVPSLPIELLQEIDVLEEYIFRITLLGWTSRQQFEETWMCLLSVLCSPLENLDSIEINDVVHASSLAIKAITALLLQTLSHPTAGHPNISNLIHVSRNLPINDDNISIRKLKKVQESIVYKYNECTHVCKKSEIVNVFEQCNFEKLSNNYCYGQISIKYFLIATGIIQEDEDNSLPAAIFRKREKMLEENGLDINSCLQFLLDYYTQLMKPQSMTNIRILHEAVRSTVIISDLFTDKLQFTWMMDVLLELSKLHAVEDELLHQYLIVGICKAVGVLNPDLETYEQVKKLLVQYLKSPYLSSRIASLHGLLYILEGCKLSNITIGGISDEMQLILPCAVEYVQFNLNTSNSVLKKSQEHSSLVWSLSFYLIENVEEVHMEQNFVMNTLTTAFTFLNVRSTNPLYHAIIKGLERLLLVKKSLIIEKFGKQVLKLALDKMKCDNPTVAILGTQLLLSYMYTGYVFEVDILCSVMPYILEDFFSPSDILTKVIGEFLSPQQPHPKLLSKVVFQVFESAISQEQLSLLQDWVVFSLSNFTQSFSIGMATWCLTCFFISASSNEWLRSYFPYVQTRVGRYEYEDKKMLCIAGGRFL</sequence>
<evidence type="ECO:0008006" key="3">
    <source>
        <dbReference type="Google" id="ProtNLM"/>
    </source>
</evidence>
<dbReference type="SUPFAM" id="SSF48371">
    <property type="entry name" value="ARM repeat"/>
    <property type="match status" value="1"/>
</dbReference>
<dbReference type="InterPro" id="IPR016024">
    <property type="entry name" value="ARM-type_fold"/>
</dbReference>
<dbReference type="InterPro" id="IPR048413">
    <property type="entry name" value="Htt_C-HEAT_rpt"/>
</dbReference>
<dbReference type="GO" id="GO:0005737">
    <property type="term" value="C:cytoplasm"/>
    <property type="evidence" value="ECO:0007669"/>
    <property type="project" value="TreeGrafter"/>
</dbReference>
<dbReference type="EMBL" id="JANEYF010005422">
    <property type="protein sequence ID" value="KAJ8928269.1"/>
    <property type="molecule type" value="Genomic_DNA"/>
</dbReference>
<evidence type="ECO:0000313" key="2">
    <source>
        <dbReference type="Proteomes" id="UP001162156"/>
    </source>
</evidence>